<dbReference type="SUPFAM" id="SSF57625">
    <property type="entry name" value="Invertebrate chitin-binding proteins"/>
    <property type="match status" value="6"/>
</dbReference>
<evidence type="ECO:0000259" key="7">
    <source>
        <dbReference type="PROSITE" id="PS50940"/>
    </source>
</evidence>
<keyword evidence="1" id="KW-0147">Chitin-binding</keyword>
<dbReference type="InterPro" id="IPR036508">
    <property type="entry name" value="Chitin-bd_dom_sf"/>
</dbReference>
<feature type="region of interest" description="Disordered" evidence="6">
    <location>
        <begin position="985"/>
        <end position="1124"/>
    </location>
</feature>
<accession>A0AAV7I474</accession>
<dbReference type="GO" id="GO:0008061">
    <property type="term" value="F:chitin binding"/>
    <property type="evidence" value="ECO:0007669"/>
    <property type="project" value="UniProtKB-KW"/>
</dbReference>
<dbReference type="PROSITE" id="PS50940">
    <property type="entry name" value="CHIT_BIND_II"/>
    <property type="match status" value="7"/>
</dbReference>
<dbReference type="Proteomes" id="UP000826195">
    <property type="component" value="Unassembled WGS sequence"/>
</dbReference>
<feature type="compositionally biased region" description="Basic and acidic residues" evidence="6">
    <location>
        <begin position="858"/>
        <end position="888"/>
    </location>
</feature>
<feature type="compositionally biased region" description="Low complexity" evidence="6">
    <location>
        <begin position="648"/>
        <end position="657"/>
    </location>
</feature>
<evidence type="ECO:0000256" key="1">
    <source>
        <dbReference type="ARBA" id="ARBA00022669"/>
    </source>
</evidence>
<dbReference type="InterPro" id="IPR051940">
    <property type="entry name" value="Chitin_bind-dev_reg"/>
</dbReference>
<keyword evidence="9" id="KW-1185">Reference proteome</keyword>
<feature type="compositionally biased region" description="Polar residues" evidence="6">
    <location>
        <begin position="848"/>
        <end position="857"/>
    </location>
</feature>
<feature type="region of interest" description="Disordered" evidence="6">
    <location>
        <begin position="370"/>
        <end position="591"/>
    </location>
</feature>
<evidence type="ECO:0000256" key="2">
    <source>
        <dbReference type="ARBA" id="ARBA00022729"/>
    </source>
</evidence>
<feature type="domain" description="Chitin-binding type-2" evidence="7">
    <location>
        <begin position="1143"/>
        <end position="1203"/>
    </location>
</feature>
<reference evidence="8 9" key="1">
    <citation type="journal article" date="2021" name="J. Hered.">
        <title>A chromosome-level genome assembly of the parasitoid wasp, Cotesia glomerata (Hymenoptera: Braconidae).</title>
        <authorList>
            <person name="Pinto B.J."/>
            <person name="Weis J.J."/>
            <person name="Gamble T."/>
            <person name="Ode P.J."/>
            <person name="Paul R."/>
            <person name="Zaspel J.M."/>
        </authorList>
    </citation>
    <scope>NUCLEOTIDE SEQUENCE [LARGE SCALE GENOMIC DNA]</scope>
    <source>
        <strain evidence="8">CgM1</strain>
    </source>
</reference>
<feature type="compositionally biased region" description="Polar residues" evidence="6">
    <location>
        <begin position="459"/>
        <end position="496"/>
    </location>
</feature>
<evidence type="ECO:0000256" key="4">
    <source>
        <dbReference type="ARBA" id="ARBA00023157"/>
    </source>
</evidence>
<proteinExistence type="predicted"/>
<feature type="compositionally biased region" description="Low complexity" evidence="6">
    <location>
        <begin position="370"/>
        <end position="386"/>
    </location>
</feature>
<dbReference type="SMART" id="SM00494">
    <property type="entry name" value="ChtBD2"/>
    <property type="match status" value="7"/>
</dbReference>
<feature type="region of interest" description="Disordered" evidence="6">
    <location>
        <begin position="848"/>
        <end position="926"/>
    </location>
</feature>
<organism evidence="8 9">
    <name type="scientific">Cotesia glomerata</name>
    <name type="common">Lepidopteran parasitic wasp</name>
    <name type="synonym">Apanteles glomeratus</name>
    <dbReference type="NCBI Taxonomy" id="32391"/>
    <lineage>
        <taxon>Eukaryota</taxon>
        <taxon>Metazoa</taxon>
        <taxon>Ecdysozoa</taxon>
        <taxon>Arthropoda</taxon>
        <taxon>Hexapoda</taxon>
        <taxon>Insecta</taxon>
        <taxon>Pterygota</taxon>
        <taxon>Neoptera</taxon>
        <taxon>Endopterygota</taxon>
        <taxon>Hymenoptera</taxon>
        <taxon>Apocrita</taxon>
        <taxon>Ichneumonoidea</taxon>
        <taxon>Braconidae</taxon>
        <taxon>Microgastrinae</taxon>
        <taxon>Cotesia</taxon>
    </lineage>
</organism>
<feature type="compositionally biased region" description="Acidic residues" evidence="6">
    <location>
        <begin position="501"/>
        <end position="510"/>
    </location>
</feature>
<feature type="domain" description="Chitin-binding type-2" evidence="7">
    <location>
        <begin position="313"/>
        <end position="374"/>
    </location>
</feature>
<feature type="compositionally biased region" description="Low complexity" evidence="6">
    <location>
        <begin position="688"/>
        <end position="741"/>
    </location>
</feature>
<feature type="compositionally biased region" description="Low complexity" evidence="6">
    <location>
        <begin position="233"/>
        <end position="253"/>
    </location>
</feature>
<dbReference type="InterPro" id="IPR002557">
    <property type="entry name" value="Chitin-bd_dom"/>
</dbReference>
<feature type="compositionally biased region" description="Polar residues" evidence="6">
    <location>
        <begin position="1068"/>
        <end position="1082"/>
    </location>
</feature>
<feature type="compositionally biased region" description="Polar residues" evidence="6">
    <location>
        <begin position="890"/>
        <end position="923"/>
    </location>
</feature>
<feature type="compositionally biased region" description="Polar residues" evidence="6">
    <location>
        <begin position="307"/>
        <end position="318"/>
    </location>
</feature>
<feature type="domain" description="Chitin-binding type-2" evidence="7">
    <location>
        <begin position="582"/>
        <end position="641"/>
    </location>
</feature>
<feature type="compositionally biased region" description="Pro residues" evidence="6">
    <location>
        <begin position="518"/>
        <end position="530"/>
    </location>
</feature>
<dbReference type="EMBL" id="JAHXZJ010002237">
    <property type="protein sequence ID" value="KAH0545765.1"/>
    <property type="molecule type" value="Genomic_DNA"/>
</dbReference>
<dbReference type="PANTHER" id="PTHR23301">
    <property type="entry name" value="CHITIN BINDING PERITROPHIN-A"/>
    <property type="match status" value="1"/>
</dbReference>
<feature type="region of interest" description="Disordered" evidence="6">
    <location>
        <begin position="189"/>
        <end position="318"/>
    </location>
</feature>
<feature type="compositionally biased region" description="Low complexity" evidence="6">
    <location>
        <begin position="989"/>
        <end position="1022"/>
    </location>
</feature>
<feature type="domain" description="Chitin-binding type-2" evidence="7">
    <location>
        <begin position="131"/>
        <end position="195"/>
    </location>
</feature>
<dbReference type="Gene3D" id="2.170.140.10">
    <property type="entry name" value="Chitin binding domain"/>
    <property type="match status" value="7"/>
</dbReference>
<sequence>MFIARGDIESQLKSGCRLRTIAESLPIQSSPITRSKDSHVCAIHTYTLLHVGLFTQLNSINVISNVGIKQLLHEVSYSKEFYYWIKANWAIERDKKTIVLRPGESIWRWKTTLILASLIYGGDYATGQGNNFKCREEGYQADPRECQVYYRCVSWGSSGPLTTFKFECGPGTVFSHSKGNICVHPRDSERSECSEMGNDVNSVYQPQHRPQYSSSRPTQHYPSSSTASGPQHRPQYPTSSSPSRPQYPSSSRPTRPHHPQYPSTPSRPRPQHPSTPTSRPQYIPPPTESPHANEINPEGGPRPGSNRPATGGQSQCQSEGFMAHPQDCKKFIRCVNDGFGSYSTYEFTCGEGTIWDSTIEGCNHAWAVKSSCGSSGASPGSSHSDGNLPEPGHPSQGSNSNQPGSDSSDPESDYPSQGKEPDQNQDPGTEQDSNGSEEPSTPDEANPNVPSQGAGYPDQDSNYPDNDNPNEGSPDQESNPSVPSGDSGYPGQNSPGQDPDNPNEPDEDSGYPDSRPSSPYPLYPPGPEPPLATTESLDASTVRQPLATRPPSSAASPAEPNLPESEGPQAETTNKPGAGSGSGDCNEEGFFPDPKDCHKFFRCVKADSTFTKYEFECGESTAWDPSVQTCNYEYAVSNCKNPGSSGQTTPSSAPTETSSKDEEPDSDKDQSSSPPSVESSTEEDKQFSPSSTDSSDTSSDETPTTSTTSASASSNPEDPSTPSSSTEESSPPDSNETSPESSPEEKPTSSTTKEPTESEAPKPTTEDTPSTAASAGADKKPSGPGMSGSSCKDEGFFPNPSDCRKFFRCVKGDNGLIKYDFDCAPGTAWEQSLLTCNYIHLVASCGSETNQVSSPEADSNKDKDKDGDKEKDEGKPTSEPTEKPKDEGEGSSSPDSTTEGSNKPTDSSNGSNKPSQVSPSGDSDPNKGIVCNSAGFYGHPTKCDKFYRCVDNGNGFNVYHFDCAPGTIFDPSLSLCNYPESVYPARDCSGSSASPPSSSTESSQEPSTTPSGEATTESSESTDAPGTGEMTTSRVESTTAASGTESPEDEGTTTGAPAESTEEGVTGSEMTTEGSQDQTTVASTESPEQTTEMEMTTESGAETTTAAGETSEPESTTPAKAEGETGFVAPCPIVGNLTDEQIVLVCPTGFRRHPKYCNMFYQCMSEGNMEIKILVLACPDKTIFDEKKIQCVEESESSQVCDTEMASARLYRQLEHTSKAPMKVKRESLCPDEGHYPFQQGCSNAFYKCKRDSRKALQGYLYKCPKEYVYWSVSRRCERQSRLPTCSHIKYEDNERIHSVENRWELPIEDRNLSARMLAF</sequence>
<feature type="compositionally biased region" description="Polar residues" evidence="6">
    <location>
        <begin position="638"/>
        <end position="647"/>
    </location>
</feature>
<feature type="compositionally biased region" description="Polar residues" evidence="6">
    <location>
        <begin position="424"/>
        <end position="439"/>
    </location>
</feature>
<feature type="compositionally biased region" description="Polar residues" evidence="6">
    <location>
        <begin position="199"/>
        <end position="229"/>
    </location>
</feature>
<feature type="region of interest" description="Disordered" evidence="6">
    <location>
        <begin position="636"/>
        <end position="795"/>
    </location>
</feature>
<keyword evidence="5" id="KW-0325">Glycoprotein</keyword>
<evidence type="ECO:0000256" key="5">
    <source>
        <dbReference type="ARBA" id="ARBA00023180"/>
    </source>
</evidence>
<evidence type="ECO:0000256" key="3">
    <source>
        <dbReference type="ARBA" id="ARBA00022737"/>
    </source>
</evidence>
<name>A0AAV7I474_COTGL</name>
<dbReference type="Pfam" id="PF01607">
    <property type="entry name" value="CBM_14"/>
    <property type="match status" value="5"/>
</dbReference>
<protein>
    <recommendedName>
        <fullName evidence="7">Chitin-binding type-2 domain-containing protein</fullName>
    </recommendedName>
</protein>
<evidence type="ECO:0000313" key="8">
    <source>
        <dbReference type="EMBL" id="KAH0545765.1"/>
    </source>
</evidence>
<feature type="compositionally biased region" description="Polar residues" evidence="6">
    <location>
        <begin position="533"/>
        <end position="543"/>
    </location>
</feature>
<feature type="domain" description="Chitin-binding type-2" evidence="7">
    <location>
        <begin position="928"/>
        <end position="990"/>
    </location>
</feature>
<feature type="compositionally biased region" description="Low complexity" evidence="6">
    <location>
        <begin position="550"/>
        <end position="566"/>
    </location>
</feature>
<keyword evidence="2" id="KW-0732">Signal</keyword>
<keyword evidence="3" id="KW-0677">Repeat</keyword>
<dbReference type="PANTHER" id="PTHR23301:SF0">
    <property type="entry name" value="CHITIN-BINDING TYPE-2 DOMAIN-CONTAINING PROTEIN-RELATED"/>
    <property type="match status" value="1"/>
</dbReference>
<dbReference type="GO" id="GO:0005576">
    <property type="term" value="C:extracellular region"/>
    <property type="evidence" value="ECO:0007669"/>
    <property type="project" value="InterPro"/>
</dbReference>
<feature type="compositionally biased region" description="Polar residues" evidence="6">
    <location>
        <begin position="1029"/>
        <end position="1045"/>
    </location>
</feature>
<evidence type="ECO:0000256" key="6">
    <source>
        <dbReference type="SAM" id="MobiDB-lite"/>
    </source>
</evidence>
<gene>
    <name evidence="8" type="ORF">KQX54_002914</name>
</gene>
<evidence type="ECO:0000313" key="9">
    <source>
        <dbReference type="Proteomes" id="UP000826195"/>
    </source>
</evidence>
<comment type="caution">
    <text evidence="8">The sequence shown here is derived from an EMBL/GenBank/DDBJ whole genome shotgun (WGS) entry which is preliminary data.</text>
</comment>
<feature type="compositionally biased region" description="Low complexity" evidence="6">
    <location>
        <begin position="1083"/>
        <end position="1119"/>
    </location>
</feature>
<feature type="domain" description="Chitin-binding type-2" evidence="7">
    <location>
        <begin position="1227"/>
        <end position="1288"/>
    </location>
</feature>
<keyword evidence="4" id="KW-1015">Disulfide bond</keyword>
<feature type="domain" description="Chitin-binding type-2" evidence="7">
    <location>
        <begin position="788"/>
        <end position="847"/>
    </location>
</feature>